<evidence type="ECO:0000256" key="5">
    <source>
        <dbReference type="ARBA" id="ARBA00022989"/>
    </source>
</evidence>
<dbReference type="PANTHER" id="PTHR40074">
    <property type="entry name" value="O-ACETYLTRANSFERASE WECH"/>
    <property type="match status" value="1"/>
</dbReference>
<evidence type="ECO:0000256" key="4">
    <source>
        <dbReference type="ARBA" id="ARBA00022692"/>
    </source>
</evidence>
<feature type="transmembrane region" description="Helical" evidence="7">
    <location>
        <begin position="187"/>
        <end position="205"/>
    </location>
</feature>
<feature type="transmembrane region" description="Helical" evidence="7">
    <location>
        <begin position="126"/>
        <end position="152"/>
    </location>
</feature>
<evidence type="ECO:0000256" key="3">
    <source>
        <dbReference type="ARBA" id="ARBA00022475"/>
    </source>
</evidence>
<feature type="transmembrane region" description="Helical" evidence="7">
    <location>
        <begin position="12"/>
        <end position="32"/>
    </location>
</feature>
<feature type="transmembrane region" description="Helical" evidence="7">
    <location>
        <begin position="246"/>
        <end position="266"/>
    </location>
</feature>
<dbReference type="PANTHER" id="PTHR40074:SF2">
    <property type="entry name" value="O-ACETYLTRANSFERASE WECH"/>
    <property type="match status" value="1"/>
</dbReference>
<feature type="transmembrane region" description="Helical" evidence="7">
    <location>
        <begin position="52"/>
        <end position="73"/>
    </location>
</feature>
<dbReference type="GO" id="GO:0016413">
    <property type="term" value="F:O-acetyltransferase activity"/>
    <property type="evidence" value="ECO:0007669"/>
    <property type="project" value="TreeGrafter"/>
</dbReference>
<feature type="transmembrane region" description="Helical" evidence="7">
    <location>
        <begin position="164"/>
        <end position="181"/>
    </location>
</feature>
<dbReference type="Pfam" id="PF01757">
    <property type="entry name" value="Acyl_transf_3"/>
    <property type="match status" value="1"/>
</dbReference>
<evidence type="ECO:0000256" key="1">
    <source>
        <dbReference type="ARBA" id="ARBA00004651"/>
    </source>
</evidence>
<evidence type="ECO:0000256" key="7">
    <source>
        <dbReference type="SAM" id="Phobius"/>
    </source>
</evidence>
<organism evidence="9 10">
    <name type="scientific">Ferrimonas marina</name>
    <dbReference type="NCBI Taxonomy" id="299255"/>
    <lineage>
        <taxon>Bacteria</taxon>
        <taxon>Pseudomonadati</taxon>
        <taxon>Pseudomonadota</taxon>
        <taxon>Gammaproteobacteria</taxon>
        <taxon>Alteromonadales</taxon>
        <taxon>Ferrimonadaceae</taxon>
        <taxon>Ferrimonas</taxon>
    </lineage>
</organism>
<dbReference type="Proteomes" id="UP000184268">
    <property type="component" value="Unassembled WGS sequence"/>
</dbReference>
<sequence length="351" mass="39166">MYLKDLHAFRGFAIVNIVLAHTGGVLLIVQYFMVGRTRTPGWENAFGLSETLFHGSTLYFALISGLLFSAVLAKKGWGRFVSSKLRYVLLPYLAMSLLFTLVFFDFEQGRVVVFPYASGTEFLHTLASHLMAGSASAQFWYLPTLAVLYLLTPLLWRLAQYSRVWLFALGLLPLLLPRTAIELSPQTVGYFLGAYSLGLALGMDYQAGLNWLRRWQAPLGAVALLTTLVLFMLVRKSEPLTSLGLLMESLFYLQKLALAALVLLLLNRYESRLPRALMMLGSYAFPIFFLHMFFIGPFTFALLTRFPPLLSGPINLLANLISLVVALTASVAVAWLLQRLLGRHSRSLIGA</sequence>
<keyword evidence="6 7" id="KW-0472">Membrane</keyword>
<feature type="transmembrane region" description="Helical" evidence="7">
    <location>
        <begin position="217"/>
        <end position="234"/>
    </location>
</feature>
<dbReference type="GO" id="GO:0005886">
    <property type="term" value="C:plasma membrane"/>
    <property type="evidence" value="ECO:0007669"/>
    <property type="project" value="UniProtKB-SubCell"/>
</dbReference>
<evidence type="ECO:0000259" key="8">
    <source>
        <dbReference type="Pfam" id="PF01757"/>
    </source>
</evidence>
<dbReference type="EMBL" id="FQXG01000002">
    <property type="protein sequence ID" value="SHH25000.1"/>
    <property type="molecule type" value="Genomic_DNA"/>
</dbReference>
<keyword evidence="5 7" id="KW-1133">Transmembrane helix</keyword>
<evidence type="ECO:0000256" key="2">
    <source>
        <dbReference type="ARBA" id="ARBA00007400"/>
    </source>
</evidence>
<name>A0A1M5RFU4_9GAMM</name>
<dbReference type="RefSeq" id="WP_067657419.1">
    <property type="nucleotide sequence ID" value="NZ_FQXG01000002.1"/>
</dbReference>
<feature type="transmembrane region" description="Helical" evidence="7">
    <location>
        <begin position="316"/>
        <end position="337"/>
    </location>
</feature>
<evidence type="ECO:0000256" key="6">
    <source>
        <dbReference type="ARBA" id="ARBA00023136"/>
    </source>
</evidence>
<feature type="transmembrane region" description="Helical" evidence="7">
    <location>
        <begin position="278"/>
        <end position="304"/>
    </location>
</feature>
<proteinExistence type="inferred from homology"/>
<dbReference type="STRING" id="299255.SAMN02745129_1602"/>
<reference evidence="9 10" key="1">
    <citation type="submission" date="2016-11" db="EMBL/GenBank/DDBJ databases">
        <authorList>
            <person name="Jaros S."/>
            <person name="Januszkiewicz K."/>
            <person name="Wedrychowicz H."/>
        </authorList>
    </citation>
    <scope>NUCLEOTIDE SEQUENCE [LARGE SCALE GENOMIC DNA]</scope>
    <source>
        <strain evidence="9 10">DSM 16917</strain>
    </source>
</reference>
<dbReference type="InterPro" id="IPR002656">
    <property type="entry name" value="Acyl_transf_3_dom"/>
</dbReference>
<evidence type="ECO:0000313" key="10">
    <source>
        <dbReference type="Proteomes" id="UP000184268"/>
    </source>
</evidence>
<feature type="domain" description="Acyltransferase 3" evidence="8">
    <location>
        <begin position="5"/>
        <end position="337"/>
    </location>
</feature>
<dbReference type="OrthoDB" id="7579632at2"/>
<gene>
    <name evidence="9" type="ORF">SAMN02745129_1602</name>
</gene>
<comment type="subcellular location">
    <subcellularLocation>
        <location evidence="1">Cell membrane</location>
        <topology evidence="1">Multi-pass membrane protein</topology>
    </subcellularLocation>
</comment>
<keyword evidence="10" id="KW-1185">Reference proteome</keyword>
<dbReference type="AlphaFoldDB" id="A0A1M5RFU4"/>
<keyword evidence="9" id="KW-0012">Acyltransferase</keyword>
<comment type="similarity">
    <text evidence="2">Belongs to the acyltransferase 3 family.</text>
</comment>
<feature type="transmembrane region" description="Helical" evidence="7">
    <location>
        <begin position="85"/>
        <end position="106"/>
    </location>
</feature>
<accession>A0A1M5RFU4</accession>
<keyword evidence="3" id="KW-1003">Cell membrane</keyword>
<keyword evidence="4 7" id="KW-0812">Transmembrane</keyword>
<protein>
    <submittedName>
        <fullName evidence="9">Acyltransferase family protein</fullName>
    </submittedName>
</protein>
<evidence type="ECO:0000313" key="9">
    <source>
        <dbReference type="EMBL" id="SHH25000.1"/>
    </source>
</evidence>
<keyword evidence="9" id="KW-0808">Transferase</keyword>
<dbReference type="GO" id="GO:0009246">
    <property type="term" value="P:enterobacterial common antigen biosynthetic process"/>
    <property type="evidence" value="ECO:0007669"/>
    <property type="project" value="TreeGrafter"/>
</dbReference>